<dbReference type="HOGENOM" id="CLU_526878_0_0_1"/>
<dbReference type="eggNOG" id="ENOG502RPXV">
    <property type="taxonomic scope" value="Eukaryota"/>
</dbReference>
<dbReference type="InParanoid" id="A5DZ91"/>
<dbReference type="Proteomes" id="UP000001996">
    <property type="component" value="Unassembled WGS sequence"/>
</dbReference>
<dbReference type="VEuPathDB" id="FungiDB:LELG_02678"/>
<dbReference type="OrthoDB" id="4093016at2759"/>
<proteinExistence type="predicted"/>
<reference evidence="1 2" key="1">
    <citation type="journal article" date="2009" name="Nature">
        <title>Evolution of pathogenicity and sexual reproduction in eight Candida genomes.</title>
        <authorList>
            <person name="Butler G."/>
            <person name="Rasmussen M.D."/>
            <person name="Lin M.F."/>
            <person name="Santos M.A."/>
            <person name="Sakthikumar S."/>
            <person name="Munro C.A."/>
            <person name="Rheinbay E."/>
            <person name="Grabherr M."/>
            <person name="Forche A."/>
            <person name="Reedy J.L."/>
            <person name="Agrafioti I."/>
            <person name="Arnaud M.B."/>
            <person name="Bates S."/>
            <person name="Brown A.J."/>
            <person name="Brunke S."/>
            <person name="Costanzo M.C."/>
            <person name="Fitzpatrick D.A."/>
            <person name="de Groot P.W."/>
            <person name="Harris D."/>
            <person name="Hoyer L.L."/>
            <person name="Hube B."/>
            <person name="Klis F.M."/>
            <person name="Kodira C."/>
            <person name="Lennard N."/>
            <person name="Logue M.E."/>
            <person name="Martin R."/>
            <person name="Neiman A.M."/>
            <person name="Nikolaou E."/>
            <person name="Quail M.A."/>
            <person name="Quinn J."/>
            <person name="Santos M.C."/>
            <person name="Schmitzberger F.F."/>
            <person name="Sherlock G."/>
            <person name="Shah P."/>
            <person name="Silverstein K.A."/>
            <person name="Skrzypek M.S."/>
            <person name="Soll D."/>
            <person name="Staggs R."/>
            <person name="Stansfield I."/>
            <person name="Stumpf M.P."/>
            <person name="Sudbery P.E."/>
            <person name="Srikantha T."/>
            <person name="Zeng Q."/>
            <person name="Berman J."/>
            <person name="Berriman M."/>
            <person name="Heitman J."/>
            <person name="Gow N.A."/>
            <person name="Lorenz M.C."/>
            <person name="Birren B.W."/>
            <person name="Kellis M."/>
            <person name="Cuomo C.A."/>
        </authorList>
    </citation>
    <scope>NUCLEOTIDE SEQUENCE [LARGE SCALE GENOMIC DNA]</scope>
    <source>
        <strain evidence="2">ATCC 11503 / BCRC 21390 / CBS 2605 / JCM 1781 / NBRC 1676 / NRRL YB-4239</strain>
    </source>
</reference>
<gene>
    <name evidence="1" type="ORF">LELG_02678</name>
</gene>
<evidence type="ECO:0000313" key="1">
    <source>
        <dbReference type="EMBL" id="EDK44499.1"/>
    </source>
</evidence>
<dbReference type="AlphaFoldDB" id="A5DZ91"/>
<name>A5DZ91_LODEL</name>
<evidence type="ECO:0000313" key="2">
    <source>
        <dbReference type="Proteomes" id="UP000001996"/>
    </source>
</evidence>
<sequence length="504" mass="58117">MTQGSFDIDFIAINQIAYTFNKLVHSNNKDVYRDQLVAKAKETLKLMDQYQAIHPSFSSLTSYLSSQGIADAEHLYNDSWAARVTTYSESFMLELADEIKGIHESYSSALSQEQASALFDKVRKGVISRIIKTEYLDALRLLDKFASVVEFSNQPRGKDHFQMNRFVEFLFLKYVATIFSLVWFPLDDNKYKVASGVYLKEGDKLLYSSSSFKPLDKIYILITTYQRKNESLFEEQNDETRYYWIVKFLNLSLLFKQMDFVQFHNEFTELFINQKEALQNLVQDTSLIKSNLLVMYGIVSIFMKPFNQLSLLNIENDDFVELYYEDPTDIEFKFYNKIVKPLGDGDNHEVKKAFADDNFMHELVSYLEYNLPVSTSKLAATTCSFIEYLKVIIDSKLFLVIMSSTANITRRNMLRHLGYSLELTNELELHEVSNHLLGLISALGLGQIGIGYLVKEQVFYNNGPPTTIEEIGQVQDSIDQTRHQLHGDSLAGLMTSLLIERLYN</sequence>
<dbReference type="EMBL" id="CH981526">
    <property type="protein sequence ID" value="EDK44499.1"/>
    <property type="molecule type" value="Genomic_DNA"/>
</dbReference>
<dbReference type="OMA" id="STQWIES"/>
<accession>A5DZ91</accession>
<protein>
    <submittedName>
        <fullName evidence="1">Uncharacterized protein</fullName>
    </submittedName>
</protein>
<keyword evidence="2" id="KW-1185">Reference proteome</keyword>
<dbReference type="GeneID" id="5233555"/>
<dbReference type="KEGG" id="lel:PVL30_003524"/>
<organism evidence="1 2">
    <name type="scientific">Lodderomyces elongisporus (strain ATCC 11503 / CBS 2605 / JCM 1781 / NBRC 1676 / NRRL YB-4239)</name>
    <name type="common">Yeast</name>
    <name type="synonym">Saccharomyces elongisporus</name>
    <dbReference type="NCBI Taxonomy" id="379508"/>
    <lineage>
        <taxon>Eukaryota</taxon>
        <taxon>Fungi</taxon>
        <taxon>Dikarya</taxon>
        <taxon>Ascomycota</taxon>
        <taxon>Saccharomycotina</taxon>
        <taxon>Pichiomycetes</taxon>
        <taxon>Debaryomycetaceae</taxon>
        <taxon>Candida/Lodderomyces clade</taxon>
        <taxon>Lodderomyces</taxon>
    </lineage>
</organism>